<evidence type="ECO:0000313" key="2">
    <source>
        <dbReference type="Proteomes" id="UP000828941"/>
    </source>
</evidence>
<comment type="caution">
    <text evidence="1">The sequence shown here is derived from an EMBL/GenBank/DDBJ whole genome shotgun (WGS) entry which is preliminary data.</text>
</comment>
<accession>A0ACB9LS08</accession>
<organism evidence="1 2">
    <name type="scientific">Bauhinia variegata</name>
    <name type="common">Purple orchid tree</name>
    <name type="synonym">Phanera variegata</name>
    <dbReference type="NCBI Taxonomy" id="167791"/>
    <lineage>
        <taxon>Eukaryota</taxon>
        <taxon>Viridiplantae</taxon>
        <taxon>Streptophyta</taxon>
        <taxon>Embryophyta</taxon>
        <taxon>Tracheophyta</taxon>
        <taxon>Spermatophyta</taxon>
        <taxon>Magnoliopsida</taxon>
        <taxon>eudicotyledons</taxon>
        <taxon>Gunneridae</taxon>
        <taxon>Pentapetalae</taxon>
        <taxon>rosids</taxon>
        <taxon>fabids</taxon>
        <taxon>Fabales</taxon>
        <taxon>Fabaceae</taxon>
        <taxon>Cercidoideae</taxon>
        <taxon>Cercideae</taxon>
        <taxon>Bauhiniinae</taxon>
        <taxon>Bauhinia</taxon>
    </lineage>
</organism>
<sequence length="165" mass="17191">MGNSGSTNKIAIAAATAMAAIVAAGLCFLSSSSGSGSSPNSHDSDELNSLQSNSCLVSNSQDSSGSDSLLSSSSLVPNSQESGLTFDMPSGSIIGWQFPPIRWVKCNVDGSCRRLEHAAGCGGVYRDAQGKWVNCFARKLGYCSSMKAEILAIYTGLAEAWRFGF</sequence>
<dbReference type="Proteomes" id="UP000828941">
    <property type="component" value="Chromosome 11"/>
</dbReference>
<name>A0ACB9LS08_BAUVA</name>
<evidence type="ECO:0000313" key="1">
    <source>
        <dbReference type="EMBL" id="KAI4313579.1"/>
    </source>
</evidence>
<dbReference type="EMBL" id="CM039436">
    <property type="protein sequence ID" value="KAI4313579.1"/>
    <property type="molecule type" value="Genomic_DNA"/>
</dbReference>
<reference evidence="1 2" key="1">
    <citation type="journal article" date="2022" name="DNA Res.">
        <title>Chromosomal-level genome assembly of the orchid tree Bauhinia variegata (Leguminosae; Cercidoideae) supports the allotetraploid origin hypothesis of Bauhinia.</title>
        <authorList>
            <person name="Zhong Y."/>
            <person name="Chen Y."/>
            <person name="Zheng D."/>
            <person name="Pang J."/>
            <person name="Liu Y."/>
            <person name="Luo S."/>
            <person name="Meng S."/>
            <person name="Qian L."/>
            <person name="Wei D."/>
            <person name="Dai S."/>
            <person name="Zhou R."/>
        </authorList>
    </citation>
    <scope>NUCLEOTIDE SEQUENCE [LARGE SCALE GENOMIC DNA]</scope>
    <source>
        <strain evidence="1">BV-YZ2020</strain>
    </source>
</reference>
<protein>
    <submittedName>
        <fullName evidence="1">Uncharacterized protein</fullName>
    </submittedName>
</protein>
<gene>
    <name evidence="1" type="ORF">L6164_026544</name>
</gene>
<proteinExistence type="predicted"/>
<keyword evidence="2" id="KW-1185">Reference proteome</keyword>